<reference evidence="1" key="1">
    <citation type="journal article" date="2020" name="mSystems">
        <title>Genome- and Community-Level Interaction Insights into Carbon Utilization and Element Cycling Functions of Hydrothermarchaeota in Hydrothermal Sediment.</title>
        <authorList>
            <person name="Zhou Z."/>
            <person name="Liu Y."/>
            <person name="Xu W."/>
            <person name="Pan J."/>
            <person name="Luo Z.H."/>
            <person name="Li M."/>
        </authorList>
    </citation>
    <scope>NUCLEOTIDE SEQUENCE [LARGE SCALE GENOMIC DNA]</scope>
    <source>
        <strain evidence="1">SpSt-640</strain>
    </source>
</reference>
<dbReference type="Pfam" id="PF09484">
    <property type="entry name" value="Cas_TM1802"/>
    <property type="match status" value="1"/>
</dbReference>
<sequence length="636" mass="74350">MLNGILEIGRILSGSSIEDYLKNKVIYKDAPSEAKIVRVIFEPSEKKIRLVSEEFDKSKLEKYLWVGNAKGNVPQTRLTSDNLMKIFTQSIFNAYRQLDEGELKNILNEIIETFTCEKEGRRVIDLSLIEDLDESLKEKWKNVEKIGKGEDITNILNEYLMKKLSISKKILSSLLFTVYYKEKSLVEYEEYKRMLYKEFVEEAFSDTEVGVCHGCGKETQITKDFSKFELKFFITDKINFASGIDKEGFYKNFALCDECFTAFGTGEKFLKNNLKTRFTRIPYPCYIIPDFYDTDTIPSSRILAERAKDTIHTAESLNSADKWNEYREQLEERIETEAFALNFVFVEEQNAAVKIKKLIMDVPPSRIKEIIHKRNIAREKFKELFPEKGEYFRVSELDFDRIFYLFPVRKDLPGNILEVYDSILSKKPLNERKIIKDFLEVVTIYYYDKYNGYYHTKPKNENSVFWKVIDHIFTSNQFIMYARELNILQGGGGSMNYEDLDVIGTDLRKYVETLELDEQKTGLFLLGVLLSEVARAQVNKGDGKKVILEKLNYYGMPQSKIKIFSNELFEKLKQYKVLNAHTELVYALAKKYLDISDKNWTLSPQENVYWIKSGYAYQTMKTITGSQRTTELNEEN</sequence>
<comment type="caution">
    <text evidence="1">The sequence shown here is derived from an EMBL/GenBank/DDBJ whole genome shotgun (WGS) entry which is preliminary data.</text>
</comment>
<dbReference type="InterPro" id="IPR013420">
    <property type="entry name" value="CRISPR-assoc_prot_Cas8b/Csh1_C"/>
</dbReference>
<evidence type="ECO:0000313" key="1">
    <source>
        <dbReference type="EMBL" id="HGQ77209.1"/>
    </source>
</evidence>
<gene>
    <name evidence="1" type="ORF">ENU12_04730</name>
</gene>
<dbReference type="AlphaFoldDB" id="A0A7V4CMV0"/>
<dbReference type="EMBL" id="DTBH01000107">
    <property type="protein sequence ID" value="HGQ77209.1"/>
    <property type="molecule type" value="Genomic_DNA"/>
</dbReference>
<dbReference type="InterPro" id="IPR013389">
    <property type="entry name" value="CRISPR-assoc_prot_Cas8b"/>
</dbReference>
<protein>
    <submittedName>
        <fullName evidence="1">TIGR02556 family CRISPR-associated protein</fullName>
    </submittedName>
</protein>
<proteinExistence type="predicted"/>
<accession>A0A7V4CMV0</accession>
<organism evidence="1">
    <name type="scientific">Fervidobacterium pennivorans</name>
    <dbReference type="NCBI Taxonomy" id="93466"/>
    <lineage>
        <taxon>Bacteria</taxon>
        <taxon>Thermotogati</taxon>
        <taxon>Thermotogota</taxon>
        <taxon>Thermotogae</taxon>
        <taxon>Thermotogales</taxon>
        <taxon>Fervidobacteriaceae</taxon>
        <taxon>Fervidobacterium</taxon>
    </lineage>
</organism>
<dbReference type="NCBIfam" id="TIGR02556">
    <property type="entry name" value="cas_TM1802"/>
    <property type="match status" value="1"/>
</dbReference>
<dbReference type="NCBIfam" id="TIGR02591">
    <property type="entry name" value="cas_Csh1"/>
    <property type="match status" value="1"/>
</dbReference>
<name>A0A7V4CMV0_FERPE</name>